<feature type="active site" description="Proton acceptor" evidence="2">
    <location>
        <position position="116"/>
    </location>
</feature>
<dbReference type="NCBIfam" id="NF010223">
    <property type="entry name" value="PRK13679.1"/>
    <property type="match status" value="1"/>
</dbReference>
<dbReference type="InterPro" id="IPR009097">
    <property type="entry name" value="Cyclic_Pdiesterase"/>
</dbReference>
<dbReference type="SUPFAM" id="SSF55144">
    <property type="entry name" value="LigT-like"/>
    <property type="match status" value="1"/>
</dbReference>
<dbReference type="PANTHER" id="PTHR40037">
    <property type="entry name" value="PHOSPHOESTERASE YJCG-RELATED"/>
    <property type="match status" value="1"/>
</dbReference>
<gene>
    <name evidence="3" type="ORF">Q75_04805</name>
</gene>
<feature type="short sequence motif" description="HXTX 2" evidence="2">
    <location>
        <begin position="116"/>
        <end position="119"/>
    </location>
</feature>
<dbReference type="AlphaFoldDB" id="A0A147KA19"/>
<dbReference type="Pfam" id="PF13563">
    <property type="entry name" value="2_5_RNA_ligase2"/>
    <property type="match status" value="1"/>
</dbReference>
<protein>
    <recommendedName>
        <fullName evidence="2">Putative phosphoesterase Q75_04805</fullName>
        <ecNumber evidence="2">3.1.-.-</ecNumber>
    </recommendedName>
</protein>
<name>A0A147KA19_9BACI</name>
<keyword evidence="4" id="KW-1185">Reference proteome</keyword>
<proteinExistence type="inferred from homology"/>
<evidence type="ECO:0000313" key="3">
    <source>
        <dbReference type="EMBL" id="KUP07555.1"/>
    </source>
</evidence>
<feature type="active site" description="Proton donor" evidence="2">
    <location>
        <position position="34"/>
    </location>
</feature>
<dbReference type="EMBL" id="LDYG01000021">
    <property type="protein sequence ID" value="KUP07555.1"/>
    <property type="molecule type" value="Genomic_DNA"/>
</dbReference>
<evidence type="ECO:0000313" key="4">
    <source>
        <dbReference type="Proteomes" id="UP000074108"/>
    </source>
</evidence>
<dbReference type="OrthoDB" id="1524661at2"/>
<keyword evidence="1 2" id="KW-0378">Hydrolase</keyword>
<comment type="similarity">
    <text evidence="2">Belongs to the 2H phosphoesterase superfamily. YjcG family.</text>
</comment>
<dbReference type="RefSeq" id="WP_059350582.1">
    <property type="nucleotide sequence ID" value="NZ_LDYG01000021.1"/>
</dbReference>
<dbReference type="STRING" id="1150625.Q75_04805"/>
<dbReference type="PANTHER" id="PTHR40037:SF1">
    <property type="entry name" value="PHOSPHOESTERASE SAOUHSC_00951-RELATED"/>
    <property type="match status" value="1"/>
</dbReference>
<reference evidence="3 4" key="1">
    <citation type="journal article" date="2016" name="Front. Microbiol.">
        <title>Microevolution Analysis of Bacillus coahuilensis Unveils Differences in Phosphorus Acquisition Strategies and Their Regulation.</title>
        <authorList>
            <person name="Gomez-Lunar Z."/>
            <person name="Hernandez-Gonzalez I."/>
            <person name="Rodriguez-Torres M.D."/>
            <person name="Souza V."/>
            <person name="Olmedo-Alvarez G."/>
        </authorList>
    </citation>
    <scope>NUCLEOTIDE SEQUENCE [LARGE SCALE GENOMIC DNA]</scope>
    <source>
        <strain evidence="4">p1.1.43</strain>
    </source>
</reference>
<evidence type="ECO:0000256" key="1">
    <source>
        <dbReference type="ARBA" id="ARBA00022801"/>
    </source>
</evidence>
<comment type="caution">
    <text evidence="3">The sequence shown here is derived from an EMBL/GenBank/DDBJ whole genome shotgun (WGS) entry which is preliminary data.</text>
</comment>
<dbReference type="GO" id="GO:0016788">
    <property type="term" value="F:hydrolase activity, acting on ester bonds"/>
    <property type="evidence" value="ECO:0007669"/>
    <property type="project" value="UniProtKB-UniRule"/>
</dbReference>
<dbReference type="Gene3D" id="3.90.1140.10">
    <property type="entry name" value="Cyclic phosphodiesterase"/>
    <property type="match status" value="1"/>
</dbReference>
<dbReference type="InterPro" id="IPR022932">
    <property type="entry name" value="YjcG"/>
</dbReference>
<evidence type="ECO:0000256" key="2">
    <source>
        <dbReference type="HAMAP-Rule" id="MF_01444"/>
    </source>
</evidence>
<dbReference type="HAMAP" id="MF_01444">
    <property type="entry name" value="2H_phosphoesterase_YjcG"/>
    <property type="match status" value="1"/>
</dbReference>
<dbReference type="InterPro" id="IPR050580">
    <property type="entry name" value="2H_phosphoesterase_YjcG-like"/>
</dbReference>
<dbReference type="EC" id="3.1.-.-" evidence="2"/>
<feature type="short sequence motif" description="HXTX 1" evidence="2">
    <location>
        <begin position="34"/>
        <end position="37"/>
    </location>
</feature>
<accession>A0A147KA19</accession>
<dbReference type="Proteomes" id="UP000074108">
    <property type="component" value="Unassembled WGS sequence"/>
</dbReference>
<dbReference type="PATRIC" id="fig|1150625.3.peg.1008"/>
<organism evidence="3 4">
    <name type="scientific">Bacillus coahuilensis p1.1.43</name>
    <dbReference type="NCBI Taxonomy" id="1150625"/>
    <lineage>
        <taxon>Bacteria</taxon>
        <taxon>Bacillati</taxon>
        <taxon>Bacillota</taxon>
        <taxon>Bacilli</taxon>
        <taxon>Bacillales</taxon>
        <taxon>Bacillaceae</taxon>
        <taxon>Bacillus</taxon>
    </lineage>
</organism>
<sequence length="172" mass="19856">MKYGIVIFPSKQIQDFANSYRKRYDPNYALITPHVTLKPSFEATEDELKGLTEHLQVVSQNMSPFSLHAYKFSSFSPVNNVIYLKLEATEELVRLYQDLNQDHIIGGVPEYPFVPHITVGQGLSNDEHSDVFGSLQMQQVDFNETVDRFHLLYQLENGSWTVYETFRLGKDC</sequence>